<evidence type="ECO:0000256" key="5">
    <source>
        <dbReference type="ARBA" id="ARBA00022692"/>
    </source>
</evidence>
<sequence>MTKSRYPLACFLLATTAFIEPAFAQDAPDAGSDSVLGEAIVVTARKREESLQETPISITAFSGRGLEARGIQTTEGIAQITPNLTLQNNPAFSGASNSATIYIRGVGQQDFVPTVEPGVGVYVDGVYVARSIGSILDLVDFERIEVLRGPQGTLFGRNTIGGAISVTTKAPGQEFEASGSATYGTDDLFVLKGSLNLPLGPRAALRASVGWFNQDGYVTRTFDDKKLGDSDRLAGRVALRLEPVDGWTADLAFDGTTARENGPAISLIGINYGRTIDPATPPFADISNIIANVMSGGGMVPCATAAAPINLAVAGCYDNRYVLGPDSNAGTAPAYSRSDVWGLSLTNSFELSDNLDLKSITAYRHLSGSFARDGDGSPAVVAQFYDRLKQKQFSQEIQLLGKNFDERLNWILGAYYFKESGVNTNRLLFTVSEFQSGGDFKNESLAFFGQGTLKIGERFSLTAGLRYTEDEKSFHPDQFIIENRAAFLGAPFDSPIFAEGTRVLPDVNAKVKFSEITPMVNLSYDVTDGLMTYATWSRGFKSGGFSQRVFPPIIPGVTTPITDPVAAIPSFSPEKVDAYELGVKFQTPDRALTLNASAFYTDYKDMQVQVFTSVAPVFQNAASATIKGFELEMQARPLAGLTIEGTAGLTDASYDSIDQTTTFIDPKNAFERVSKWTLSAALTYEHELAGGSTLRPRVDWSWRSRFYNNTFNTPEIAQSGYHLVNASLGWTSADERFGLQAGVKNIADKRYLVSGITVDAIQAFEGVYNRGREWSLTASVRY</sequence>
<evidence type="ECO:0000256" key="10">
    <source>
        <dbReference type="ARBA" id="ARBA00023237"/>
    </source>
</evidence>
<feature type="chain" id="PRO_5045614985" evidence="13">
    <location>
        <begin position="25"/>
        <end position="782"/>
    </location>
</feature>
<comment type="subcellular location">
    <subcellularLocation>
        <location evidence="1 11">Cell outer membrane</location>
        <topology evidence="1 11">Multi-pass membrane protein</topology>
    </subcellularLocation>
</comment>
<protein>
    <submittedName>
        <fullName evidence="16">TonB-dependent receptor</fullName>
    </submittedName>
</protein>
<keyword evidence="10 11" id="KW-0998">Cell outer membrane</keyword>
<dbReference type="RefSeq" id="WP_381489433.1">
    <property type="nucleotide sequence ID" value="NZ_JBHTIK010000005.1"/>
</dbReference>
<comment type="similarity">
    <text evidence="11 12">Belongs to the TonB-dependent receptor family.</text>
</comment>
<keyword evidence="7" id="KW-0406">Ion transport</keyword>
<evidence type="ECO:0000256" key="8">
    <source>
        <dbReference type="ARBA" id="ARBA00023077"/>
    </source>
</evidence>
<evidence type="ECO:0000256" key="13">
    <source>
        <dbReference type="SAM" id="SignalP"/>
    </source>
</evidence>
<evidence type="ECO:0000256" key="2">
    <source>
        <dbReference type="ARBA" id="ARBA00022448"/>
    </source>
</evidence>
<accession>A0ABW3C2C6</accession>
<dbReference type="CDD" id="cd01347">
    <property type="entry name" value="ligand_gated_channel"/>
    <property type="match status" value="1"/>
</dbReference>
<keyword evidence="16" id="KW-0675">Receptor</keyword>
<keyword evidence="13" id="KW-0732">Signal</keyword>
<dbReference type="SUPFAM" id="SSF56935">
    <property type="entry name" value="Porins"/>
    <property type="match status" value="1"/>
</dbReference>
<evidence type="ECO:0000256" key="11">
    <source>
        <dbReference type="PROSITE-ProRule" id="PRU01360"/>
    </source>
</evidence>
<dbReference type="Pfam" id="PF00593">
    <property type="entry name" value="TonB_dep_Rec_b-barrel"/>
    <property type="match status" value="1"/>
</dbReference>
<dbReference type="InterPro" id="IPR000531">
    <property type="entry name" value="Beta-barrel_TonB"/>
</dbReference>
<evidence type="ECO:0000313" key="17">
    <source>
        <dbReference type="Proteomes" id="UP001597124"/>
    </source>
</evidence>
<dbReference type="InterPro" id="IPR012910">
    <property type="entry name" value="Plug_dom"/>
</dbReference>
<dbReference type="Pfam" id="PF07715">
    <property type="entry name" value="Plug"/>
    <property type="match status" value="1"/>
</dbReference>
<dbReference type="InterPro" id="IPR036942">
    <property type="entry name" value="Beta-barrel_TonB_sf"/>
</dbReference>
<evidence type="ECO:0000256" key="9">
    <source>
        <dbReference type="ARBA" id="ARBA00023136"/>
    </source>
</evidence>
<keyword evidence="4" id="KW-0410">Iron transport</keyword>
<evidence type="ECO:0000256" key="1">
    <source>
        <dbReference type="ARBA" id="ARBA00004571"/>
    </source>
</evidence>
<keyword evidence="6" id="KW-0408">Iron</keyword>
<evidence type="ECO:0000259" key="15">
    <source>
        <dbReference type="Pfam" id="PF07715"/>
    </source>
</evidence>
<dbReference type="PANTHER" id="PTHR32552">
    <property type="entry name" value="FERRICHROME IRON RECEPTOR-RELATED"/>
    <property type="match status" value="1"/>
</dbReference>
<evidence type="ECO:0000256" key="6">
    <source>
        <dbReference type="ARBA" id="ARBA00023004"/>
    </source>
</evidence>
<dbReference type="EMBL" id="JBHTIK010000005">
    <property type="protein sequence ID" value="MFD0848534.1"/>
    <property type="molecule type" value="Genomic_DNA"/>
</dbReference>
<dbReference type="Proteomes" id="UP001597124">
    <property type="component" value="Unassembled WGS sequence"/>
</dbReference>
<feature type="signal peptide" evidence="13">
    <location>
        <begin position="1"/>
        <end position="24"/>
    </location>
</feature>
<dbReference type="PROSITE" id="PS52016">
    <property type="entry name" value="TONB_DEPENDENT_REC_3"/>
    <property type="match status" value="1"/>
</dbReference>
<evidence type="ECO:0000259" key="14">
    <source>
        <dbReference type="Pfam" id="PF00593"/>
    </source>
</evidence>
<keyword evidence="9 11" id="KW-0472">Membrane</keyword>
<dbReference type="Gene3D" id="2.40.170.20">
    <property type="entry name" value="TonB-dependent receptor, beta-barrel domain"/>
    <property type="match status" value="2"/>
</dbReference>
<evidence type="ECO:0000256" key="7">
    <source>
        <dbReference type="ARBA" id="ARBA00023065"/>
    </source>
</evidence>
<feature type="domain" description="TonB-dependent receptor plug" evidence="15">
    <location>
        <begin position="51"/>
        <end position="163"/>
    </location>
</feature>
<keyword evidence="2 11" id="KW-0813">Transport</keyword>
<keyword evidence="3 11" id="KW-1134">Transmembrane beta strand</keyword>
<dbReference type="PANTHER" id="PTHR32552:SF81">
    <property type="entry name" value="TONB-DEPENDENT OUTER MEMBRANE RECEPTOR"/>
    <property type="match status" value="1"/>
</dbReference>
<feature type="domain" description="TonB-dependent receptor-like beta-barrel" evidence="14">
    <location>
        <begin position="323"/>
        <end position="746"/>
    </location>
</feature>
<reference evidence="17" key="1">
    <citation type="journal article" date="2019" name="Int. J. Syst. Evol. Microbiol.">
        <title>The Global Catalogue of Microorganisms (GCM) 10K type strain sequencing project: providing services to taxonomists for standard genome sequencing and annotation.</title>
        <authorList>
            <consortium name="The Broad Institute Genomics Platform"/>
            <consortium name="The Broad Institute Genome Sequencing Center for Infectious Disease"/>
            <person name="Wu L."/>
            <person name="Ma J."/>
        </authorList>
    </citation>
    <scope>NUCLEOTIDE SEQUENCE [LARGE SCALE GENOMIC DNA]</scope>
    <source>
        <strain evidence="17">CCUG 52537</strain>
    </source>
</reference>
<organism evidence="16 17">
    <name type="scientific">Sphingosinicella xenopeptidilytica</name>
    <dbReference type="NCBI Taxonomy" id="364098"/>
    <lineage>
        <taxon>Bacteria</taxon>
        <taxon>Pseudomonadati</taxon>
        <taxon>Pseudomonadota</taxon>
        <taxon>Alphaproteobacteria</taxon>
        <taxon>Sphingomonadales</taxon>
        <taxon>Sphingosinicellaceae</taxon>
        <taxon>Sphingosinicella</taxon>
    </lineage>
</organism>
<keyword evidence="8 12" id="KW-0798">TonB box</keyword>
<keyword evidence="17" id="KW-1185">Reference proteome</keyword>
<dbReference type="InterPro" id="IPR039426">
    <property type="entry name" value="TonB-dep_rcpt-like"/>
</dbReference>
<gene>
    <name evidence="16" type="ORF">ACFQ00_09390</name>
</gene>
<name>A0ABW3C2C6_SPHXN</name>
<evidence type="ECO:0000313" key="16">
    <source>
        <dbReference type="EMBL" id="MFD0848534.1"/>
    </source>
</evidence>
<evidence type="ECO:0000256" key="12">
    <source>
        <dbReference type="RuleBase" id="RU003357"/>
    </source>
</evidence>
<comment type="caution">
    <text evidence="16">The sequence shown here is derived from an EMBL/GenBank/DDBJ whole genome shotgun (WGS) entry which is preliminary data.</text>
</comment>
<evidence type="ECO:0000256" key="3">
    <source>
        <dbReference type="ARBA" id="ARBA00022452"/>
    </source>
</evidence>
<keyword evidence="5 11" id="KW-0812">Transmembrane</keyword>
<proteinExistence type="inferred from homology"/>
<evidence type="ECO:0000256" key="4">
    <source>
        <dbReference type="ARBA" id="ARBA00022496"/>
    </source>
</evidence>